<reference evidence="2" key="1">
    <citation type="submission" date="2019-12" db="EMBL/GenBank/DDBJ databases">
        <title>An insight into the sialome of adult female Ixodes ricinus ticks feeding for 6 days.</title>
        <authorList>
            <person name="Perner J."/>
            <person name="Ribeiro J.M.C."/>
        </authorList>
    </citation>
    <scope>NUCLEOTIDE SEQUENCE</scope>
    <source>
        <strain evidence="2">Semi-engorged</strain>
        <tissue evidence="2">Salivary glands</tissue>
    </source>
</reference>
<evidence type="ECO:0000313" key="2">
    <source>
        <dbReference type="EMBL" id="MXU82199.1"/>
    </source>
</evidence>
<organism evidence="2">
    <name type="scientific">Ixodes ricinus</name>
    <name type="common">Common tick</name>
    <name type="synonym">Acarus ricinus</name>
    <dbReference type="NCBI Taxonomy" id="34613"/>
    <lineage>
        <taxon>Eukaryota</taxon>
        <taxon>Metazoa</taxon>
        <taxon>Ecdysozoa</taxon>
        <taxon>Arthropoda</taxon>
        <taxon>Chelicerata</taxon>
        <taxon>Arachnida</taxon>
        <taxon>Acari</taxon>
        <taxon>Parasitiformes</taxon>
        <taxon>Ixodida</taxon>
        <taxon>Ixodoidea</taxon>
        <taxon>Ixodidae</taxon>
        <taxon>Ixodinae</taxon>
        <taxon>Ixodes</taxon>
    </lineage>
</organism>
<proteinExistence type="predicted"/>
<protein>
    <submittedName>
        <fullName evidence="2">Putative secreted protein</fullName>
    </submittedName>
</protein>
<keyword evidence="1" id="KW-0732">Signal</keyword>
<sequence>MMHQLPLFLCPSLLCFSLFLPILPLPGCPFHPSLPLALTPPTSNSLPLPPSPSLPHCLTVASPSVVM</sequence>
<feature type="chain" id="PRO_5025485377" evidence="1">
    <location>
        <begin position="25"/>
        <end position="67"/>
    </location>
</feature>
<accession>A0A6B0TQQ1</accession>
<feature type="signal peptide" evidence="1">
    <location>
        <begin position="1"/>
        <end position="24"/>
    </location>
</feature>
<dbReference type="AlphaFoldDB" id="A0A6B0TQQ1"/>
<name>A0A6B0TQQ1_IXORI</name>
<dbReference type="EMBL" id="GIFC01000116">
    <property type="protein sequence ID" value="MXU82199.1"/>
    <property type="molecule type" value="Transcribed_RNA"/>
</dbReference>
<evidence type="ECO:0000256" key="1">
    <source>
        <dbReference type="SAM" id="SignalP"/>
    </source>
</evidence>